<gene>
    <name evidence="3" type="ORF">ZOSMA_85G00810</name>
</gene>
<reference evidence="4" key="1">
    <citation type="journal article" date="2016" name="Nature">
        <title>The genome of the seagrass Zostera marina reveals angiosperm adaptation to the sea.</title>
        <authorList>
            <person name="Olsen J.L."/>
            <person name="Rouze P."/>
            <person name="Verhelst B."/>
            <person name="Lin Y.-C."/>
            <person name="Bayer T."/>
            <person name="Collen J."/>
            <person name="Dattolo E."/>
            <person name="De Paoli E."/>
            <person name="Dittami S."/>
            <person name="Maumus F."/>
            <person name="Michel G."/>
            <person name="Kersting A."/>
            <person name="Lauritano C."/>
            <person name="Lohaus R."/>
            <person name="Toepel M."/>
            <person name="Tonon T."/>
            <person name="Vanneste K."/>
            <person name="Amirebrahimi M."/>
            <person name="Brakel J."/>
            <person name="Bostroem C."/>
            <person name="Chovatia M."/>
            <person name="Grimwood J."/>
            <person name="Jenkins J.W."/>
            <person name="Jueterbock A."/>
            <person name="Mraz A."/>
            <person name="Stam W.T."/>
            <person name="Tice H."/>
            <person name="Bornberg-Bauer E."/>
            <person name="Green P.J."/>
            <person name="Pearson G.A."/>
            <person name="Procaccini G."/>
            <person name="Duarte C.M."/>
            <person name="Schmutz J."/>
            <person name="Reusch T.B.H."/>
            <person name="Van de Peer Y."/>
        </authorList>
    </citation>
    <scope>NUCLEOTIDE SEQUENCE [LARGE SCALE GENOMIC DNA]</scope>
    <source>
        <strain evidence="4">cv. Finnish</strain>
    </source>
</reference>
<dbReference type="OMA" id="FCISACV"/>
<comment type="caution">
    <text evidence="3">The sequence shown here is derived from an EMBL/GenBank/DDBJ whole genome shotgun (WGS) entry which is preliminary data.</text>
</comment>
<feature type="transmembrane region" description="Helical" evidence="2">
    <location>
        <begin position="171"/>
        <end position="195"/>
    </location>
</feature>
<keyword evidence="2" id="KW-1133">Transmembrane helix</keyword>
<organism evidence="3 4">
    <name type="scientific">Zostera marina</name>
    <name type="common">Eelgrass</name>
    <dbReference type="NCBI Taxonomy" id="29655"/>
    <lineage>
        <taxon>Eukaryota</taxon>
        <taxon>Viridiplantae</taxon>
        <taxon>Streptophyta</taxon>
        <taxon>Embryophyta</taxon>
        <taxon>Tracheophyta</taxon>
        <taxon>Spermatophyta</taxon>
        <taxon>Magnoliopsida</taxon>
        <taxon>Liliopsida</taxon>
        <taxon>Zosteraceae</taxon>
        <taxon>Zostera</taxon>
    </lineage>
</organism>
<keyword evidence="1" id="KW-0175">Coiled coil</keyword>
<dbReference type="PANTHER" id="PTHR36073:SF1">
    <property type="entry name" value="OS01G0962100 PROTEIN"/>
    <property type="match status" value="1"/>
</dbReference>
<evidence type="ECO:0000313" key="3">
    <source>
        <dbReference type="EMBL" id="KMZ57514.1"/>
    </source>
</evidence>
<sequence>MVLCHNQSSRPRLELVLITKPFTIAKSGVSHGQRILGLAIWLWMEMVTSLIHFQTDIISMFFKLPFRIFNAIQTQSMMEMRLHDMQLRHDNLLCENKKLRDELQVAIDDVRDSEMVITEVEDDYENSLSRIRKMETEVHALKSENLRLLQQRRQIETMTTTNKKDGTLDGIWSRAIVQSMFSTGMSVLVGAIIWGSEDPCMPLVMALFIVVGMSLTSVVQFFSVVKNKPGSDAYALLSLNWFILGALTSPTLARVFQLPAVRLSNRLFGAV</sequence>
<dbReference type="PANTHER" id="PTHR36073">
    <property type="match status" value="1"/>
</dbReference>
<feature type="coiled-coil region" evidence="1">
    <location>
        <begin position="82"/>
        <end position="151"/>
    </location>
</feature>
<dbReference type="OrthoDB" id="1937632at2759"/>
<keyword evidence="4" id="KW-1185">Reference proteome</keyword>
<accession>A0A0K9NL62</accession>
<proteinExistence type="predicted"/>
<name>A0A0K9NL62_ZOSMR</name>
<dbReference type="Proteomes" id="UP000036987">
    <property type="component" value="Unassembled WGS sequence"/>
</dbReference>
<evidence type="ECO:0000313" key="4">
    <source>
        <dbReference type="Proteomes" id="UP000036987"/>
    </source>
</evidence>
<feature type="transmembrane region" description="Helical" evidence="2">
    <location>
        <begin position="201"/>
        <end position="222"/>
    </location>
</feature>
<dbReference type="EMBL" id="LFYR01002060">
    <property type="protein sequence ID" value="KMZ57514.1"/>
    <property type="molecule type" value="Genomic_DNA"/>
</dbReference>
<keyword evidence="2" id="KW-0812">Transmembrane</keyword>
<evidence type="ECO:0000256" key="2">
    <source>
        <dbReference type="SAM" id="Phobius"/>
    </source>
</evidence>
<dbReference type="AlphaFoldDB" id="A0A0K9NL62"/>
<feature type="transmembrane region" description="Helical" evidence="2">
    <location>
        <begin position="234"/>
        <end position="256"/>
    </location>
</feature>
<protein>
    <submittedName>
        <fullName evidence="3">Uncharacterized protein</fullName>
    </submittedName>
</protein>
<keyword evidence="2" id="KW-0472">Membrane</keyword>
<evidence type="ECO:0000256" key="1">
    <source>
        <dbReference type="SAM" id="Coils"/>
    </source>
</evidence>
<dbReference type="STRING" id="29655.A0A0K9NL62"/>